<evidence type="ECO:0000313" key="7">
    <source>
        <dbReference type="Proteomes" id="UP000267164"/>
    </source>
</evidence>
<evidence type="ECO:0000256" key="2">
    <source>
        <dbReference type="ARBA" id="ARBA00022692"/>
    </source>
</evidence>
<proteinExistence type="predicted"/>
<keyword evidence="2 5" id="KW-0812">Transmembrane</keyword>
<dbReference type="Pfam" id="PF04191">
    <property type="entry name" value="PEMT"/>
    <property type="match status" value="1"/>
</dbReference>
<dbReference type="InterPro" id="IPR007318">
    <property type="entry name" value="Phopholipid_MeTrfase"/>
</dbReference>
<keyword evidence="7" id="KW-1185">Reference proteome</keyword>
<feature type="transmembrane region" description="Helical" evidence="5">
    <location>
        <begin position="115"/>
        <end position="133"/>
    </location>
</feature>
<evidence type="ECO:0000256" key="4">
    <source>
        <dbReference type="ARBA" id="ARBA00023136"/>
    </source>
</evidence>
<gene>
    <name evidence="6" type="ORF">D7D52_07550</name>
</gene>
<dbReference type="GO" id="GO:0012505">
    <property type="term" value="C:endomembrane system"/>
    <property type="evidence" value="ECO:0007669"/>
    <property type="project" value="UniProtKB-SubCell"/>
</dbReference>
<evidence type="ECO:0000256" key="5">
    <source>
        <dbReference type="SAM" id="Phobius"/>
    </source>
</evidence>
<dbReference type="KEGG" id="nyu:D7D52_07550"/>
<dbReference type="Gene3D" id="1.20.120.1630">
    <property type="match status" value="1"/>
</dbReference>
<dbReference type="EMBL" id="CP032568">
    <property type="protein sequence ID" value="AYF73737.1"/>
    <property type="molecule type" value="Genomic_DNA"/>
</dbReference>
<comment type="subcellular location">
    <subcellularLocation>
        <location evidence="1">Endomembrane system</location>
        <topology evidence="1">Multi-pass membrane protein</topology>
    </subcellularLocation>
</comment>
<feature type="transmembrane region" description="Helical" evidence="5">
    <location>
        <begin position="45"/>
        <end position="67"/>
    </location>
</feature>
<keyword evidence="6" id="KW-0489">Methyltransferase</keyword>
<accession>A0A386Z946</accession>
<dbReference type="GO" id="GO:0008168">
    <property type="term" value="F:methyltransferase activity"/>
    <property type="evidence" value="ECO:0007669"/>
    <property type="project" value="UniProtKB-KW"/>
</dbReference>
<evidence type="ECO:0000313" key="6">
    <source>
        <dbReference type="EMBL" id="AYF73737.1"/>
    </source>
</evidence>
<dbReference type="RefSeq" id="WP_120735663.1">
    <property type="nucleotide sequence ID" value="NZ_CP032568.1"/>
</dbReference>
<name>A0A386Z946_9NOCA</name>
<dbReference type="GO" id="GO:0032259">
    <property type="term" value="P:methylation"/>
    <property type="evidence" value="ECO:0007669"/>
    <property type="project" value="UniProtKB-KW"/>
</dbReference>
<reference evidence="6 7" key="1">
    <citation type="submission" date="2018-09" db="EMBL/GenBank/DDBJ databases">
        <title>Nocardia yunnanensis sp. nov., an actinomycete isolated from a soil sample.</title>
        <authorList>
            <person name="Zhang J."/>
        </authorList>
    </citation>
    <scope>NUCLEOTIDE SEQUENCE [LARGE SCALE GENOMIC DNA]</scope>
    <source>
        <strain evidence="6 7">CFHS0054</strain>
    </source>
</reference>
<keyword evidence="6" id="KW-0808">Transferase</keyword>
<sequence>MVTRAAWGSLLFTVVVPGTVAGLLPLLISRWRVAHELWPAIPLRVLGGLLIVASLPILIGAIVRFAVEGRGTPAPIAPTRQLVVGGPNRYVRNPMYLAVVSIVLGQGLLLGRTDLLWYGLLVALGQAAFVHFYEEPTLRRQFGDDYDRYRDGVRAWIPRLRPWNGR</sequence>
<keyword evidence="4 5" id="KW-0472">Membrane</keyword>
<protein>
    <submittedName>
        <fullName evidence="6">Isoprenylcysteine carboxylmethyltransferase family protein</fullName>
    </submittedName>
</protein>
<dbReference type="OrthoDB" id="941586at2"/>
<keyword evidence="3 5" id="KW-1133">Transmembrane helix</keyword>
<organism evidence="6 7">
    <name type="scientific">Nocardia yunnanensis</name>
    <dbReference type="NCBI Taxonomy" id="2382165"/>
    <lineage>
        <taxon>Bacteria</taxon>
        <taxon>Bacillati</taxon>
        <taxon>Actinomycetota</taxon>
        <taxon>Actinomycetes</taxon>
        <taxon>Mycobacteriales</taxon>
        <taxon>Nocardiaceae</taxon>
        <taxon>Nocardia</taxon>
    </lineage>
</organism>
<dbReference type="AlphaFoldDB" id="A0A386Z946"/>
<evidence type="ECO:0000256" key="3">
    <source>
        <dbReference type="ARBA" id="ARBA00022989"/>
    </source>
</evidence>
<evidence type="ECO:0000256" key="1">
    <source>
        <dbReference type="ARBA" id="ARBA00004127"/>
    </source>
</evidence>
<feature type="transmembrane region" description="Helical" evidence="5">
    <location>
        <begin position="90"/>
        <end position="109"/>
    </location>
</feature>
<dbReference type="Proteomes" id="UP000267164">
    <property type="component" value="Chromosome"/>
</dbReference>